<dbReference type="Proteomes" id="UP000308528">
    <property type="component" value="Unassembled WGS sequence"/>
</dbReference>
<keyword evidence="2" id="KW-1185">Reference proteome</keyword>
<sequence length="358" mass="38246">MSGSSLDGIDLAVCSFALDGEAIDPVTDWSILKADTISYPEEWRSRLARASELSATELYRLDAELGDWIGDRAAQFLEGSDRPELVGCHGHTVYHEPSRGYTLQIGHGARIAVRLGLPVVTDLRTADIAAGGQGAPLAPVADRHLFPDYGAFLNLGGIANYSYRRPGGDYLAGDVSGCCQIMDRLARETGAAYDHNGNLARSGRPLPELAAALDRMPFHRAPSPKSLSNQWVVEELWPVLRDHAGSPADRLHTFATWLARTLVGEFTRQYRAESGSGALTVLVTGGGAHNAFLMDQLQAARPSDSPLQFTAGTGPTTDFKEAALVALCALFRLEGLPNSLASATGAERDTINGALYAA</sequence>
<accession>A0A4S4NTH6</accession>
<evidence type="ECO:0000313" key="1">
    <source>
        <dbReference type="EMBL" id="THH41791.1"/>
    </source>
</evidence>
<dbReference type="PANTHER" id="PTHR30605:SF0">
    <property type="entry name" value="ANHYDRO-N-ACETYLMURAMIC ACID KINASE"/>
    <property type="match status" value="1"/>
</dbReference>
<dbReference type="GO" id="GO:0005524">
    <property type="term" value="F:ATP binding"/>
    <property type="evidence" value="ECO:0007669"/>
    <property type="project" value="InterPro"/>
</dbReference>
<dbReference type="AlphaFoldDB" id="A0A4S4NTH6"/>
<comment type="caution">
    <text evidence="1">The sequence shown here is derived from an EMBL/GenBank/DDBJ whole genome shotgun (WGS) entry which is preliminary data.</text>
</comment>
<dbReference type="PANTHER" id="PTHR30605">
    <property type="entry name" value="ANHYDRO-N-ACETYLMURAMIC ACID KINASE"/>
    <property type="match status" value="1"/>
</dbReference>
<dbReference type="Gene3D" id="3.30.420.40">
    <property type="match status" value="2"/>
</dbReference>
<name>A0A4S4NTH6_9BACT</name>
<dbReference type="InterPro" id="IPR005338">
    <property type="entry name" value="Anhydro_N_Ac-Mur_kinase"/>
</dbReference>
<protein>
    <submittedName>
        <fullName evidence="1">Anhydro-N-acetylmuramic acid kinase</fullName>
    </submittedName>
</protein>
<dbReference type="GO" id="GO:0009254">
    <property type="term" value="P:peptidoglycan turnover"/>
    <property type="evidence" value="ECO:0007669"/>
    <property type="project" value="InterPro"/>
</dbReference>
<dbReference type="GO" id="GO:0016301">
    <property type="term" value="F:kinase activity"/>
    <property type="evidence" value="ECO:0007669"/>
    <property type="project" value="UniProtKB-KW"/>
</dbReference>
<organism evidence="1 2">
    <name type="scientific">Neolewinella litorea</name>
    <dbReference type="NCBI Taxonomy" id="2562452"/>
    <lineage>
        <taxon>Bacteria</taxon>
        <taxon>Pseudomonadati</taxon>
        <taxon>Bacteroidota</taxon>
        <taxon>Saprospiria</taxon>
        <taxon>Saprospirales</taxon>
        <taxon>Lewinellaceae</taxon>
        <taxon>Neolewinella</taxon>
    </lineage>
</organism>
<keyword evidence="1" id="KW-0418">Kinase</keyword>
<reference evidence="1 2" key="1">
    <citation type="submission" date="2019-04" db="EMBL/GenBank/DDBJ databases">
        <title>Lewinella litorea sp. nov., isolated from a marine sand.</title>
        <authorList>
            <person name="Yoon J.-H."/>
        </authorList>
    </citation>
    <scope>NUCLEOTIDE SEQUENCE [LARGE SCALE GENOMIC DNA]</scope>
    <source>
        <strain evidence="1 2">HSMS-39</strain>
    </source>
</reference>
<dbReference type="InterPro" id="IPR043129">
    <property type="entry name" value="ATPase_NBD"/>
</dbReference>
<dbReference type="RefSeq" id="WP_136456634.1">
    <property type="nucleotide sequence ID" value="NZ_SRSF01000001.1"/>
</dbReference>
<keyword evidence="1" id="KW-0808">Transferase</keyword>
<gene>
    <name evidence="1" type="ORF">E4021_04160</name>
</gene>
<dbReference type="SUPFAM" id="SSF53067">
    <property type="entry name" value="Actin-like ATPase domain"/>
    <property type="match status" value="1"/>
</dbReference>
<dbReference type="Pfam" id="PF03702">
    <property type="entry name" value="AnmK"/>
    <property type="match status" value="1"/>
</dbReference>
<dbReference type="EMBL" id="SRSF01000001">
    <property type="protein sequence ID" value="THH41791.1"/>
    <property type="molecule type" value="Genomic_DNA"/>
</dbReference>
<dbReference type="OrthoDB" id="9763949at2"/>
<proteinExistence type="predicted"/>
<evidence type="ECO:0000313" key="2">
    <source>
        <dbReference type="Proteomes" id="UP000308528"/>
    </source>
</evidence>
<dbReference type="GO" id="GO:0016773">
    <property type="term" value="F:phosphotransferase activity, alcohol group as acceptor"/>
    <property type="evidence" value="ECO:0007669"/>
    <property type="project" value="InterPro"/>
</dbReference>
<dbReference type="GO" id="GO:0006040">
    <property type="term" value="P:amino sugar metabolic process"/>
    <property type="evidence" value="ECO:0007669"/>
    <property type="project" value="InterPro"/>
</dbReference>